<evidence type="ECO:0000313" key="7">
    <source>
        <dbReference type="Proteomes" id="UP000777438"/>
    </source>
</evidence>
<name>A0A9P9AUN6_9HYPO</name>
<organism evidence="6 7">
    <name type="scientific">Thelonectria olida</name>
    <dbReference type="NCBI Taxonomy" id="1576542"/>
    <lineage>
        <taxon>Eukaryota</taxon>
        <taxon>Fungi</taxon>
        <taxon>Dikarya</taxon>
        <taxon>Ascomycota</taxon>
        <taxon>Pezizomycotina</taxon>
        <taxon>Sordariomycetes</taxon>
        <taxon>Hypocreomycetidae</taxon>
        <taxon>Hypocreales</taxon>
        <taxon>Nectriaceae</taxon>
        <taxon>Thelonectria</taxon>
    </lineage>
</organism>
<keyword evidence="7" id="KW-1185">Reference proteome</keyword>
<proteinExistence type="inferred from homology"/>
<dbReference type="InterPro" id="IPR017850">
    <property type="entry name" value="Alkaline_phosphatase_core_sf"/>
</dbReference>
<dbReference type="PANTHER" id="PTHR42693:SF33">
    <property type="entry name" value="ARYLSULFATASE"/>
    <property type="match status" value="1"/>
</dbReference>
<evidence type="ECO:0000259" key="5">
    <source>
        <dbReference type="Pfam" id="PF00884"/>
    </source>
</evidence>
<reference evidence="6 7" key="1">
    <citation type="journal article" date="2021" name="Nat. Commun.">
        <title>Genetic determinants of endophytism in the Arabidopsis root mycobiome.</title>
        <authorList>
            <person name="Mesny F."/>
            <person name="Miyauchi S."/>
            <person name="Thiergart T."/>
            <person name="Pickel B."/>
            <person name="Atanasova L."/>
            <person name="Karlsson M."/>
            <person name="Huettel B."/>
            <person name="Barry K.W."/>
            <person name="Haridas S."/>
            <person name="Chen C."/>
            <person name="Bauer D."/>
            <person name="Andreopoulos W."/>
            <person name="Pangilinan J."/>
            <person name="LaButti K."/>
            <person name="Riley R."/>
            <person name="Lipzen A."/>
            <person name="Clum A."/>
            <person name="Drula E."/>
            <person name="Henrissat B."/>
            <person name="Kohler A."/>
            <person name="Grigoriev I.V."/>
            <person name="Martin F.M."/>
            <person name="Hacquard S."/>
        </authorList>
    </citation>
    <scope>NUCLEOTIDE SEQUENCE [LARGE SCALE GENOMIC DNA]</scope>
    <source>
        <strain evidence="6 7">MPI-CAGE-CH-0241</strain>
    </source>
</reference>
<dbReference type="InterPro" id="IPR000917">
    <property type="entry name" value="Sulfatase_N"/>
</dbReference>
<dbReference type="InterPro" id="IPR024607">
    <property type="entry name" value="Sulfatase_CS"/>
</dbReference>
<evidence type="ECO:0000256" key="1">
    <source>
        <dbReference type="ARBA" id="ARBA00008779"/>
    </source>
</evidence>
<dbReference type="Gene3D" id="3.30.1120.10">
    <property type="match status" value="1"/>
</dbReference>
<dbReference type="EMBL" id="JAGPYM010000002">
    <property type="protein sequence ID" value="KAH6898038.1"/>
    <property type="molecule type" value="Genomic_DNA"/>
</dbReference>
<evidence type="ECO:0000256" key="4">
    <source>
        <dbReference type="ARBA" id="ARBA00022837"/>
    </source>
</evidence>
<dbReference type="GO" id="GO:0004065">
    <property type="term" value="F:arylsulfatase activity"/>
    <property type="evidence" value="ECO:0007669"/>
    <property type="project" value="TreeGrafter"/>
</dbReference>
<dbReference type="InterPro" id="IPR050738">
    <property type="entry name" value="Sulfatase"/>
</dbReference>
<evidence type="ECO:0000256" key="2">
    <source>
        <dbReference type="ARBA" id="ARBA00022723"/>
    </source>
</evidence>
<comment type="similarity">
    <text evidence="1">Belongs to the sulfatase family.</text>
</comment>
<dbReference type="PANTHER" id="PTHR42693">
    <property type="entry name" value="ARYLSULFATASE FAMILY MEMBER"/>
    <property type="match status" value="1"/>
</dbReference>
<keyword evidence="4" id="KW-0106">Calcium</keyword>
<sequence length="540" mass="61556">MANSKRPNFLIIVANDLGFSDIAPYGGEINTPVLERMATEGIRMTNFHTASACSPTRSMLFFGTDNHIAGLEYACYWRVLQGKTWLEGYLNWRVAALSEILQDNGYHTIISGKWHLGLTKELAPCSRGFDKNFSFLPGSGNHYAYEPQLDDGEFKIPCLNTDGYWMEGKNFVNHRTDLSEDFYSTTSFTDRMVQFLDETNESEREKPFFAYLPFTALHWPLPAPREIVQKYARRYNTSPDDLTRRRLERLIQLGLVKEGVEPASPDMTEEDRKISAKKMDVFAAMVELIDQNIGRVINHLKTTGELDNTFVLFMSDNGAEGAALEALPVISISRLLLFLFKWLTQKYYNKSYENIGEKSSFFRYGARWACAATSPSRGLKCWVTEGGIRCPCLIRYPTFQAQESAITHRFTTVMDILPTILDLAQVDHPGTSFRGRTIVMPCGKSWVQHLSSPDYYSAPSSTVHGEDVHVHGWELFGQRAIREGKYKAVWIGNPRGKDDWELHDLSEIETEVVKRLVDHWEKYYAETGMTQTPVFVVTKA</sequence>
<dbReference type="AlphaFoldDB" id="A0A9P9AUN6"/>
<evidence type="ECO:0000313" key="6">
    <source>
        <dbReference type="EMBL" id="KAH6898038.1"/>
    </source>
</evidence>
<evidence type="ECO:0000256" key="3">
    <source>
        <dbReference type="ARBA" id="ARBA00022801"/>
    </source>
</evidence>
<protein>
    <submittedName>
        <fullName evidence="6">Alkaline-phosphatase-like protein</fullName>
    </submittedName>
</protein>
<accession>A0A9P9AUN6</accession>
<gene>
    <name evidence="6" type="ORF">B0T10DRAFT_525461</name>
</gene>
<keyword evidence="3" id="KW-0378">Hydrolase</keyword>
<comment type="caution">
    <text evidence="6">The sequence shown here is derived from an EMBL/GenBank/DDBJ whole genome shotgun (WGS) entry which is preliminary data.</text>
</comment>
<dbReference type="Proteomes" id="UP000777438">
    <property type="component" value="Unassembled WGS sequence"/>
</dbReference>
<feature type="domain" description="Sulfatase N-terminal" evidence="5">
    <location>
        <begin position="7"/>
        <end position="426"/>
    </location>
</feature>
<dbReference type="Gene3D" id="3.40.720.10">
    <property type="entry name" value="Alkaline Phosphatase, subunit A"/>
    <property type="match status" value="1"/>
</dbReference>
<dbReference type="Pfam" id="PF00884">
    <property type="entry name" value="Sulfatase"/>
    <property type="match status" value="1"/>
</dbReference>
<dbReference type="SUPFAM" id="SSF53649">
    <property type="entry name" value="Alkaline phosphatase-like"/>
    <property type="match status" value="1"/>
</dbReference>
<dbReference type="GO" id="GO:0046872">
    <property type="term" value="F:metal ion binding"/>
    <property type="evidence" value="ECO:0007669"/>
    <property type="project" value="UniProtKB-KW"/>
</dbReference>
<keyword evidence="2" id="KW-0479">Metal-binding</keyword>
<dbReference type="PROSITE" id="PS00149">
    <property type="entry name" value="SULFATASE_2"/>
    <property type="match status" value="1"/>
</dbReference>
<dbReference type="OrthoDB" id="103349at2759"/>